<comment type="caution">
    <text evidence="2">The sequence shown here is derived from an EMBL/GenBank/DDBJ whole genome shotgun (WGS) entry which is preliminary data.</text>
</comment>
<evidence type="ECO:0000313" key="2">
    <source>
        <dbReference type="EMBL" id="OSM04197.1"/>
    </source>
</evidence>
<dbReference type="Proteomes" id="UP000194003">
    <property type="component" value="Unassembled WGS sequence"/>
</dbReference>
<keyword evidence="3" id="KW-1185">Reference proteome</keyword>
<feature type="domain" description="HTH-like" evidence="1">
    <location>
        <begin position="5"/>
        <end position="60"/>
    </location>
</feature>
<sequence length="109" mass="12635">MEETRLLGEWIAEIFHESRDTYGSRRIRQSLIEHGVRVSRRRIARIKRGLGLVCKAQRRFKVVTTDSDHALPVAPNRLNREFTASHPDRAYVGDITYVATKEGWLYLAV</sequence>
<protein>
    <submittedName>
        <fullName evidence="2">Putative integrase, catalytic region</fullName>
    </submittedName>
</protein>
<dbReference type="InterPro" id="IPR025948">
    <property type="entry name" value="HTH-like_dom"/>
</dbReference>
<accession>A0A1Y2K4A2</accession>
<dbReference type="EMBL" id="LVJN01000019">
    <property type="protein sequence ID" value="OSM04197.1"/>
    <property type="molecule type" value="Genomic_DNA"/>
</dbReference>
<dbReference type="Pfam" id="PF13276">
    <property type="entry name" value="HTH_21"/>
    <property type="match status" value="1"/>
</dbReference>
<dbReference type="STRING" id="1434232.MAIT1_04052"/>
<dbReference type="PANTHER" id="PTHR46889:SF4">
    <property type="entry name" value="TRANSPOSASE INSO FOR INSERTION SEQUENCE ELEMENT IS911B-RELATED"/>
    <property type="match status" value="1"/>
</dbReference>
<dbReference type="PANTHER" id="PTHR46889">
    <property type="entry name" value="TRANSPOSASE INSF FOR INSERTION SEQUENCE IS3B-RELATED"/>
    <property type="match status" value="1"/>
</dbReference>
<proteinExistence type="predicted"/>
<evidence type="ECO:0000259" key="1">
    <source>
        <dbReference type="Pfam" id="PF13276"/>
    </source>
</evidence>
<evidence type="ECO:0000313" key="3">
    <source>
        <dbReference type="Proteomes" id="UP000194003"/>
    </source>
</evidence>
<dbReference type="InterPro" id="IPR050900">
    <property type="entry name" value="Transposase_IS3/IS150/IS904"/>
</dbReference>
<reference evidence="2 3" key="1">
    <citation type="journal article" date="2016" name="BMC Genomics">
        <title>Combined genomic and structural analyses of a cultured magnetotactic bacterium reveals its niche adaptation to a dynamic environment.</title>
        <authorList>
            <person name="Araujo A.C."/>
            <person name="Morillo V."/>
            <person name="Cypriano J."/>
            <person name="Teixeira L.C."/>
            <person name="Leao P."/>
            <person name="Lyra S."/>
            <person name="Almeida L.G."/>
            <person name="Bazylinski D.A."/>
            <person name="Vasconcellos A.T."/>
            <person name="Abreu F."/>
            <person name="Lins U."/>
        </authorList>
    </citation>
    <scope>NUCLEOTIDE SEQUENCE [LARGE SCALE GENOMIC DNA]</scope>
    <source>
        <strain evidence="2 3">IT-1</strain>
    </source>
</reference>
<name>A0A1Y2K4A2_9PROT</name>
<gene>
    <name evidence="2" type="ORF">MAIT1_04052</name>
</gene>
<dbReference type="AlphaFoldDB" id="A0A1Y2K4A2"/>
<organism evidence="2 3">
    <name type="scientific">Magnetofaba australis IT-1</name>
    <dbReference type="NCBI Taxonomy" id="1434232"/>
    <lineage>
        <taxon>Bacteria</taxon>
        <taxon>Pseudomonadati</taxon>
        <taxon>Pseudomonadota</taxon>
        <taxon>Magnetococcia</taxon>
        <taxon>Magnetococcales</taxon>
        <taxon>Magnetococcaceae</taxon>
        <taxon>Magnetofaba</taxon>
    </lineage>
</organism>